<dbReference type="PANTHER" id="PTHR21563:SF3">
    <property type="entry name" value="ZINC FINGER C3H1 DOMAIN-CONTAINING PROTEIN"/>
    <property type="match status" value="1"/>
</dbReference>
<protein>
    <submittedName>
        <fullName evidence="2">Uncharacterized protein</fullName>
    </submittedName>
</protein>
<accession>A0A974D909</accession>
<gene>
    <name evidence="2" type="ORF">XELAEV_180211583mg</name>
</gene>
<dbReference type="Proteomes" id="UP000694892">
    <property type="component" value="Chromosome 3S"/>
</dbReference>
<feature type="compositionally biased region" description="Acidic residues" evidence="1">
    <location>
        <begin position="169"/>
        <end position="179"/>
    </location>
</feature>
<organism evidence="2 3">
    <name type="scientific">Xenopus laevis</name>
    <name type="common">African clawed frog</name>
    <dbReference type="NCBI Taxonomy" id="8355"/>
    <lineage>
        <taxon>Eukaryota</taxon>
        <taxon>Metazoa</taxon>
        <taxon>Chordata</taxon>
        <taxon>Craniata</taxon>
        <taxon>Vertebrata</taxon>
        <taxon>Euteleostomi</taxon>
        <taxon>Amphibia</taxon>
        <taxon>Batrachia</taxon>
        <taxon>Anura</taxon>
        <taxon>Pipoidea</taxon>
        <taxon>Pipidae</taxon>
        <taxon>Xenopodinae</taxon>
        <taxon>Xenopus</taxon>
        <taxon>Xenopus</taxon>
    </lineage>
</organism>
<dbReference type="GO" id="GO:0005634">
    <property type="term" value="C:nucleus"/>
    <property type="evidence" value="ECO:0007669"/>
    <property type="project" value="TreeGrafter"/>
</dbReference>
<feature type="region of interest" description="Disordered" evidence="1">
    <location>
        <begin position="52"/>
        <end position="196"/>
    </location>
</feature>
<dbReference type="PANTHER" id="PTHR21563">
    <property type="entry name" value="ZINC FINGER C3H1 DOMAIN-CONTAINING PROTEIN"/>
    <property type="match status" value="1"/>
</dbReference>
<feature type="compositionally biased region" description="Basic and acidic residues" evidence="1">
    <location>
        <begin position="136"/>
        <end position="157"/>
    </location>
</feature>
<dbReference type="GO" id="GO:0000178">
    <property type="term" value="C:exosome (RNase complex)"/>
    <property type="evidence" value="ECO:0007669"/>
    <property type="project" value="TreeGrafter"/>
</dbReference>
<evidence type="ECO:0000256" key="1">
    <source>
        <dbReference type="SAM" id="MobiDB-lite"/>
    </source>
</evidence>
<name>A0A974D909_XENLA</name>
<evidence type="ECO:0000313" key="3">
    <source>
        <dbReference type="Proteomes" id="UP000694892"/>
    </source>
</evidence>
<reference evidence="3" key="1">
    <citation type="journal article" date="2016" name="Nature">
        <title>Genome evolution in the allotetraploid frog Xenopus laevis.</title>
        <authorList>
            <person name="Session A.M."/>
            <person name="Uno Y."/>
            <person name="Kwon T."/>
            <person name="Chapman J.A."/>
            <person name="Toyoda A."/>
            <person name="Takahashi S."/>
            <person name="Fukui A."/>
            <person name="Hikosaka A."/>
            <person name="Suzuki A."/>
            <person name="Kondo M."/>
            <person name="van Heeringen S.J."/>
            <person name="Quigley I."/>
            <person name="Heinz S."/>
            <person name="Ogino H."/>
            <person name="Ochi H."/>
            <person name="Hellsten U."/>
            <person name="Lyons J.B."/>
            <person name="Simakov O."/>
            <person name="Putnam N."/>
            <person name="Stites J."/>
            <person name="Kuroki Y."/>
            <person name="Tanaka T."/>
            <person name="Michiue T."/>
            <person name="Watanabe M."/>
            <person name="Bogdanovic O."/>
            <person name="Lister R."/>
            <person name="Georgiou G."/>
            <person name="Paranjpe S.S."/>
            <person name="van Kruijsbergen I."/>
            <person name="Shu S."/>
            <person name="Carlson J."/>
            <person name="Kinoshita T."/>
            <person name="Ohta Y."/>
            <person name="Mawaribuchi S."/>
            <person name="Jenkins J."/>
            <person name="Grimwood J."/>
            <person name="Schmutz J."/>
            <person name="Mitros T."/>
            <person name="Mozaffari S.V."/>
            <person name="Suzuki Y."/>
            <person name="Haramoto Y."/>
            <person name="Yamamoto T.S."/>
            <person name="Takagi C."/>
            <person name="Heald R."/>
            <person name="Miller K."/>
            <person name="Haudenschild C."/>
            <person name="Kitzman J."/>
            <person name="Nakayama T."/>
            <person name="Izutsu Y."/>
            <person name="Robert J."/>
            <person name="Fortriede J."/>
            <person name="Burns K."/>
            <person name="Lotay V."/>
            <person name="Karimi K."/>
            <person name="Yasuoka Y."/>
            <person name="Dichmann D.S."/>
            <person name="Flajnik M.F."/>
            <person name="Houston D.W."/>
            <person name="Shendure J."/>
            <person name="DuPasquier L."/>
            <person name="Vize P.D."/>
            <person name="Zorn A.M."/>
            <person name="Ito M."/>
            <person name="Marcotte E.M."/>
            <person name="Wallingford J.B."/>
            <person name="Ito Y."/>
            <person name="Asashima M."/>
            <person name="Ueno N."/>
            <person name="Matsuda Y."/>
            <person name="Veenstra G.J."/>
            <person name="Fujiyama A."/>
            <person name="Harland R.M."/>
            <person name="Taira M."/>
            <person name="Rokhsar D.S."/>
        </authorList>
    </citation>
    <scope>NUCLEOTIDE SEQUENCE [LARGE SCALE GENOMIC DNA]</scope>
    <source>
        <strain evidence="3">J</strain>
    </source>
</reference>
<dbReference type="EMBL" id="CM004471">
    <property type="protein sequence ID" value="OCT87463.1"/>
    <property type="molecule type" value="Genomic_DNA"/>
</dbReference>
<dbReference type="AlphaFoldDB" id="A0A974D909"/>
<dbReference type="InterPro" id="IPR039278">
    <property type="entry name" value="Red1"/>
</dbReference>
<feature type="non-terminal residue" evidence="2">
    <location>
        <position position="339"/>
    </location>
</feature>
<evidence type="ECO:0000313" key="2">
    <source>
        <dbReference type="EMBL" id="OCT87463.1"/>
    </source>
</evidence>
<feature type="region of interest" description="Disordered" evidence="1">
    <location>
        <begin position="230"/>
        <end position="300"/>
    </location>
</feature>
<feature type="non-terminal residue" evidence="2">
    <location>
        <position position="1"/>
    </location>
</feature>
<feature type="compositionally biased region" description="Pro residues" evidence="1">
    <location>
        <begin position="237"/>
        <end position="255"/>
    </location>
</feature>
<proteinExistence type="predicted"/>
<feature type="compositionally biased region" description="Basic and acidic residues" evidence="1">
    <location>
        <begin position="86"/>
        <end position="123"/>
    </location>
</feature>
<sequence>KPVEEEEELSELHLRLLALQSASKKWQQKEQLVMKESKEKLTKPKIEIQKAKTVPNSVAKKINSPGYAAKQEIRRQRTKAWKKLQQQKDEERHRVEEEERKKQAEEEERKKREEEIRKIRDLSNQEEQYNRFMKLVGDKARRSKSLDTDQRRSDKQCAESAGGIYQYDNYEEVAMDTDSETNSPDSSPGRHPYASDHAIGYIPSVLCVTEQFHSGILPHESKRIFQKANFSESPEIPLSPPPLPPEEPEQPPKPPFADEEEEEEMLLREELLKSLATKRAYKPEEPTSHSQPSSPPVLNNIMPVPRITLTSTSINSASHHRKTTTQIVRVLRPIRRAIK</sequence>